<dbReference type="EMBL" id="AACCXM010000002">
    <property type="protein sequence ID" value="EAK0468423.1"/>
    <property type="molecule type" value="Genomic_DNA"/>
</dbReference>
<dbReference type="EMBL" id="AABQDW010000002">
    <property type="protein sequence ID" value="EAI5407410.1"/>
    <property type="molecule type" value="Genomic_DNA"/>
</dbReference>
<evidence type="ECO:0000313" key="2">
    <source>
        <dbReference type="EMBL" id="EAI8858514.1"/>
    </source>
</evidence>
<dbReference type="PANTHER" id="PTHR19288">
    <property type="entry name" value="4-NITROPHENYLPHOSPHATASE-RELATED"/>
    <property type="match status" value="1"/>
</dbReference>
<protein>
    <submittedName>
        <fullName evidence="3">HAD-IIA family hydrolase</fullName>
    </submittedName>
</protein>
<dbReference type="NCBIfam" id="TIGR01460">
    <property type="entry name" value="HAD-SF-IIA"/>
    <property type="match status" value="1"/>
</dbReference>
<dbReference type="RefSeq" id="WP_011731760.1">
    <property type="nucleotide sequence ID" value="NZ_AABUZP020000024.1"/>
</dbReference>
<comment type="caution">
    <text evidence="3">The sequence shown here is derived from an EMBL/GenBank/DDBJ whole genome shotgun (WGS) entry which is preliminary data.</text>
</comment>
<evidence type="ECO:0000313" key="6">
    <source>
        <dbReference type="Proteomes" id="UP000557842"/>
    </source>
</evidence>
<dbReference type="Proteomes" id="UP000535509">
    <property type="component" value="Unassembled WGS sequence"/>
</dbReference>
<keyword evidence="3" id="KW-0378">Hydrolase</keyword>
<reference evidence="3 6" key="1">
    <citation type="submission" date="2018-05" db="EMBL/GenBank/DDBJ databases">
        <authorList>
            <consortium name="PulseNet: The National Subtyping Network for Foodborne Disease Surveillance"/>
            <person name="Tarr C.L."/>
            <person name="Trees E."/>
            <person name="Katz L.S."/>
            <person name="Carleton-Romer H.A."/>
            <person name="Stroika S."/>
            <person name="Kucerova Z."/>
            <person name="Roache K.F."/>
            <person name="Sabol A.L."/>
            <person name="Besser J."/>
            <person name="Gerner-Smidt P."/>
        </authorList>
    </citation>
    <scope>NUCLEOTIDE SEQUENCE</scope>
    <source>
        <strain evidence="3">2014D-0197</strain>
        <strain evidence="1 6">2016D-0221</strain>
        <strain evidence="4">D4313</strain>
        <strain evidence="2 5">PNUSAC001503</strain>
    </source>
</reference>
<dbReference type="EMBL" id="AABTCC010000003">
    <property type="protein sequence ID" value="EAI8858514.1"/>
    <property type="molecule type" value="Genomic_DNA"/>
</dbReference>
<dbReference type="GeneID" id="61064114"/>
<sequence length="259" mass="28504">MYFIDVQGTLISDTDKSPINGACELIEFLNSKNIPYVVITNNTKAKSLDFLANLRKIGLQIKDGAYLDPFCVLEEILPPCNCAMFGATQFVDTMKNLGYKEDFKEPKAVLIASWDDFKFSDFASINELVLNGAKLIAMHETSIYKKNGRLYPGVGAISAMINYATGISHEAVGKPSKAFYNEALRLLNLQSSKVEFKDITIISDDAKGDLKGAKEIGMKTSLVLSGKVSDQNKSGVKKDILDSVYKDISEVLKAINAKY</sequence>
<dbReference type="GO" id="GO:0005737">
    <property type="term" value="C:cytoplasm"/>
    <property type="evidence" value="ECO:0007669"/>
    <property type="project" value="TreeGrafter"/>
</dbReference>
<dbReference type="GO" id="GO:0016791">
    <property type="term" value="F:phosphatase activity"/>
    <property type="evidence" value="ECO:0007669"/>
    <property type="project" value="TreeGrafter"/>
</dbReference>
<dbReference type="SUPFAM" id="SSF56784">
    <property type="entry name" value="HAD-like"/>
    <property type="match status" value="1"/>
</dbReference>
<evidence type="ECO:0000313" key="5">
    <source>
        <dbReference type="Proteomes" id="UP000535509"/>
    </source>
</evidence>
<dbReference type="InterPro" id="IPR006357">
    <property type="entry name" value="HAD-SF_hydro_IIA"/>
</dbReference>
<dbReference type="EMBL" id="AACCXK010000005">
    <property type="protein sequence ID" value="EAK0452813.1"/>
    <property type="molecule type" value="Genomic_DNA"/>
</dbReference>
<dbReference type="OMA" id="EEHIFMP"/>
<gene>
    <name evidence="3" type="ORF">AAH17_03980</name>
    <name evidence="4" type="ORF">AAH24_03440</name>
    <name evidence="1" type="ORF">BVH53_01635</name>
    <name evidence="2" type="ORF">CX802_01445</name>
</gene>
<evidence type="ECO:0000313" key="4">
    <source>
        <dbReference type="EMBL" id="EAK0468423.1"/>
    </source>
</evidence>
<evidence type="ECO:0000313" key="1">
    <source>
        <dbReference type="EMBL" id="EAI5407410.1"/>
    </source>
</evidence>
<dbReference type="InterPro" id="IPR023214">
    <property type="entry name" value="HAD_sf"/>
</dbReference>
<dbReference type="AlphaFoldDB" id="A0A5L4M731"/>
<proteinExistence type="predicted"/>
<dbReference type="PANTHER" id="PTHR19288:SF46">
    <property type="entry name" value="HALOACID DEHALOGENASE-LIKE HYDROLASE DOMAIN-CONTAINING PROTEIN 2"/>
    <property type="match status" value="1"/>
</dbReference>
<evidence type="ECO:0000313" key="3">
    <source>
        <dbReference type="EMBL" id="EAK0452813.1"/>
    </source>
</evidence>
<accession>A0A5L4M731</accession>
<dbReference type="Gene3D" id="3.40.50.1000">
    <property type="entry name" value="HAD superfamily/HAD-like"/>
    <property type="match status" value="2"/>
</dbReference>
<name>A0A5L4M731_CAMFE</name>
<dbReference type="Proteomes" id="UP000557842">
    <property type="component" value="Unassembled WGS sequence"/>
</dbReference>
<dbReference type="Pfam" id="PF13344">
    <property type="entry name" value="Hydrolase_6"/>
    <property type="match status" value="1"/>
</dbReference>
<dbReference type="Pfam" id="PF13242">
    <property type="entry name" value="Hydrolase_like"/>
    <property type="match status" value="1"/>
</dbReference>
<dbReference type="InterPro" id="IPR036412">
    <property type="entry name" value="HAD-like_sf"/>
</dbReference>
<keyword evidence="5" id="KW-1185">Reference proteome</keyword>
<organism evidence="3">
    <name type="scientific">Campylobacter fetus</name>
    <dbReference type="NCBI Taxonomy" id="196"/>
    <lineage>
        <taxon>Bacteria</taxon>
        <taxon>Pseudomonadati</taxon>
        <taxon>Campylobacterota</taxon>
        <taxon>Epsilonproteobacteria</taxon>
        <taxon>Campylobacterales</taxon>
        <taxon>Campylobacteraceae</taxon>
        <taxon>Campylobacter</taxon>
    </lineage>
</organism>